<reference evidence="2" key="1">
    <citation type="journal article" date="2019" name="Int. J. Syst. Evol. Microbiol.">
        <title>The Global Catalogue of Microorganisms (GCM) 10K type strain sequencing project: providing services to taxonomists for standard genome sequencing and annotation.</title>
        <authorList>
            <consortium name="The Broad Institute Genomics Platform"/>
            <consortium name="The Broad Institute Genome Sequencing Center for Infectious Disease"/>
            <person name="Wu L."/>
            <person name="Ma J."/>
        </authorList>
    </citation>
    <scope>NUCLEOTIDE SEQUENCE [LARGE SCALE GENOMIC DNA]</scope>
    <source>
        <strain evidence="2">NBRC 108565</strain>
    </source>
</reference>
<sequence length="110" mass="11718">MSDAVPRQVPRVTLGAHHDGSELYVPAGTPVLGGTVEVRLRVPSSVDEVWLRSVRDGEPRLSRARPTPGPFGAGAPEPGECWFAADLLVHNPVTSYRFLLKGTSTSPTCG</sequence>
<proteinExistence type="predicted"/>
<evidence type="ECO:0000313" key="2">
    <source>
        <dbReference type="Proteomes" id="UP001321475"/>
    </source>
</evidence>
<accession>A0ABM8G572</accession>
<dbReference type="EMBL" id="AP027729">
    <property type="protein sequence ID" value="BDZ43241.1"/>
    <property type="molecule type" value="Genomic_DNA"/>
</dbReference>
<dbReference type="CDD" id="cd02857">
    <property type="entry name" value="E_set_CDase_PDE_N"/>
    <property type="match status" value="1"/>
</dbReference>
<gene>
    <name evidence="1" type="ORF">GCM10025865_25400</name>
</gene>
<dbReference type="InterPro" id="IPR004185">
    <property type="entry name" value="Glyco_hydro_13_lg-like_dom"/>
</dbReference>
<name>A0ABM8G572_9CELL</name>
<keyword evidence="2" id="KW-1185">Reference proteome</keyword>
<dbReference type="Proteomes" id="UP001321475">
    <property type="component" value="Chromosome"/>
</dbReference>
<protein>
    <submittedName>
        <fullName evidence="1">Uncharacterized protein</fullName>
    </submittedName>
</protein>
<dbReference type="RefSeq" id="WP_286217532.1">
    <property type="nucleotide sequence ID" value="NZ_AP027729.1"/>
</dbReference>
<organism evidence="1 2">
    <name type="scientific">Paraoerskovia sediminicola</name>
    <dbReference type="NCBI Taxonomy" id="1138587"/>
    <lineage>
        <taxon>Bacteria</taxon>
        <taxon>Bacillati</taxon>
        <taxon>Actinomycetota</taxon>
        <taxon>Actinomycetes</taxon>
        <taxon>Micrococcales</taxon>
        <taxon>Cellulomonadaceae</taxon>
        <taxon>Paraoerskovia</taxon>
    </lineage>
</organism>
<evidence type="ECO:0000313" key="1">
    <source>
        <dbReference type="EMBL" id="BDZ43241.1"/>
    </source>
</evidence>